<proteinExistence type="predicted"/>
<dbReference type="Gene3D" id="2.120.10.30">
    <property type="entry name" value="TolB, C-terminal domain"/>
    <property type="match status" value="1"/>
</dbReference>
<organism evidence="1 2">
    <name type="scientific">Mucilaginibacter sabulilitoris</name>
    <dbReference type="NCBI Taxonomy" id="1173583"/>
    <lineage>
        <taxon>Bacteria</taxon>
        <taxon>Pseudomonadati</taxon>
        <taxon>Bacteroidota</taxon>
        <taxon>Sphingobacteriia</taxon>
        <taxon>Sphingobacteriales</taxon>
        <taxon>Sphingobacteriaceae</taxon>
        <taxon>Mucilaginibacter</taxon>
    </lineage>
</organism>
<dbReference type="RefSeq" id="WP_321562570.1">
    <property type="nucleotide sequence ID" value="NZ_CP139558.1"/>
</dbReference>
<dbReference type="EMBL" id="CP139558">
    <property type="protein sequence ID" value="WPU93434.1"/>
    <property type="molecule type" value="Genomic_DNA"/>
</dbReference>
<gene>
    <name evidence="1" type="ORF">SNE25_29370</name>
</gene>
<protein>
    <recommendedName>
        <fullName evidence="3">NHL repeat-containing protein</fullName>
    </recommendedName>
</protein>
<reference evidence="1 2" key="1">
    <citation type="submission" date="2023-11" db="EMBL/GenBank/DDBJ databases">
        <title>Analysis of the Genomes of Mucilaginibacter gossypii cycad 4 and M. sabulilitoris SNA2: microbes with the potential for plant growth promotion.</title>
        <authorList>
            <person name="Hirsch A.M."/>
            <person name="Humm E."/>
            <person name="Rubbi M."/>
            <person name="Del Vecchio G."/>
            <person name="Ha S.M."/>
            <person name="Pellegrini M."/>
            <person name="Gunsalus R.P."/>
        </authorList>
    </citation>
    <scope>NUCLEOTIDE SEQUENCE [LARGE SCALE GENOMIC DNA]</scope>
    <source>
        <strain evidence="1 2">SNA2</strain>
    </source>
</reference>
<dbReference type="PANTHER" id="PTHR46388">
    <property type="entry name" value="NHL REPEAT-CONTAINING PROTEIN 2"/>
    <property type="match status" value="1"/>
</dbReference>
<dbReference type="PANTHER" id="PTHR46388:SF2">
    <property type="entry name" value="NHL REPEAT-CONTAINING PROTEIN 2"/>
    <property type="match status" value="1"/>
</dbReference>
<name>A0ABZ0TJU3_9SPHI</name>
<dbReference type="Proteomes" id="UP001324380">
    <property type="component" value="Chromosome"/>
</dbReference>
<sequence length="355" mass="39101">MKKFTWTILLISSMVIITSCKKNENEVTPTVTETDQIASGSAPSLASAASPNSLKITTIAGQPFHLGYADGPGKQALFNWPIGIDLSEDGYLYVADTNNDKVRKILLSDNSVTTVNIPNAPDGTPIDGPFTIRVAKDGTLNIIANDVWIVKPDGTVLRPGHPANSVQTDIERDPSGNFFWTAEVDTKVVNNRLDLKAYLKKFYINDVTGLLGTSPLTLDVNAIDEADRHDFDILDFYPGYNGVKYVVINHTRLYKLSSSGVFSRIYRDMVFNEIYNIVSSRDSRTLYLAESGQIKCIADGVHKFLAGPSLVYHDGRDGTGSTADIFAERLALSKDENTLYFSDLNTSTIRKMQLK</sequence>
<evidence type="ECO:0000313" key="1">
    <source>
        <dbReference type="EMBL" id="WPU93434.1"/>
    </source>
</evidence>
<dbReference type="SUPFAM" id="SSF101898">
    <property type="entry name" value="NHL repeat"/>
    <property type="match status" value="1"/>
</dbReference>
<accession>A0ABZ0TJU3</accession>
<dbReference type="PROSITE" id="PS51257">
    <property type="entry name" value="PROKAR_LIPOPROTEIN"/>
    <property type="match status" value="1"/>
</dbReference>
<evidence type="ECO:0000313" key="2">
    <source>
        <dbReference type="Proteomes" id="UP001324380"/>
    </source>
</evidence>
<dbReference type="InterPro" id="IPR011042">
    <property type="entry name" value="6-blade_b-propeller_TolB-like"/>
</dbReference>
<keyword evidence="2" id="KW-1185">Reference proteome</keyword>
<evidence type="ECO:0008006" key="3">
    <source>
        <dbReference type="Google" id="ProtNLM"/>
    </source>
</evidence>